<evidence type="ECO:0000256" key="1">
    <source>
        <dbReference type="ARBA" id="ARBA00023122"/>
    </source>
</evidence>
<evidence type="ECO:0000256" key="2">
    <source>
        <dbReference type="PROSITE-ProRule" id="PRU00703"/>
    </source>
</evidence>
<dbReference type="InterPro" id="IPR046342">
    <property type="entry name" value="CBS_dom_sf"/>
</dbReference>
<evidence type="ECO:0000259" key="3">
    <source>
        <dbReference type="PROSITE" id="PS51371"/>
    </source>
</evidence>
<dbReference type="CDD" id="cd04623">
    <property type="entry name" value="CBS_pair_bac_euk"/>
    <property type="match status" value="1"/>
</dbReference>
<gene>
    <name evidence="4" type="ORF">STPYR_11470</name>
</gene>
<proteinExistence type="predicted"/>
<reference evidence="4" key="1">
    <citation type="submission" date="2016-03" db="EMBL/GenBank/DDBJ databases">
        <authorList>
            <person name="Ploux O."/>
        </authorList>
    </citation>
    <scope>NUCLEOTIDE SEQUENCE</scope>
    <source>
        <strain evidence="4">UC10</strain>
    </source>
</reference>
<dbReference type="InterPro" id="IPR051257">
    <property type="entry name" value="Diverse_CBS-Domain"/>
</dbReference>
<accession>A0A1Y5Q2T2</accession>
<dbReference type="PROSITE" id="PS51371">
    <property type="entry name" value="CBS"/>
    <property type="match status" value="2"/>
</dbReference>
<dbReference type="SUPFAM" id="SSF54631">
    <property type="entry name" value="CBS-domain pair"/>
    <property type="match status" value="1"/>
</dbReference>
<dbReference type="PANTHER" id="PTHR43080">
    <property type="entry name" value="CBS DOMAIN-CONTAINING PROTEIN CBSX3, MITOCHONDRIAL"/>
    <property type="match status" value="1"/>
</dbReference>
<dbReference type="SMART" id="SM00116">
    <property type="entry name" value="CBS"/>
    <property type="match status" value="2"/>
</dbReference>
<dbReference type="InterPro" id="IPR044725">
    <property type="entry name" value="CBSX3_CBS_dom"/>
</dbReference>
<name>A0A1Y5Q2T2_9GAMM</name>
<protein>
    <submittedName>
        <fullName evidence="4">CBS domain containing protein</fullName>
    </submittedName>
</protein>
<organism evidence="4">
    <name type="scientific">uncultured Stenotrophomonas sp</name>
    <dbReference type="NCBI Taxonomy" id="165438"/>
    <lineage>
        <taxon>Bacteria</taxon>
        <taxon>Pseudomonadati</taxon>
        <taxon>Pseudomonadota</taxon>
        <taxon>Gammaproteobacteria</taxon>
        <taxon>Lysobacterales</taxon>
        <taxon>Lysobacteraceae</taxon>
        <taxon>Stenotrophomonas</taxon>
        <taxon>environmental samples</taxon>
    </lineage>
</organism>
<dbReference type="InterPro" id="IPR000644">
    <property type="entry name" value="CBS_dom"/>
</dbReference>
<dbReference type="Gene3D" id="3.10.580.10">
    <property type="entry name" value="CBS-domain"/>
    <property type="match status" value="1"/>
</dbReference>
<keyword evidence="1 2" id="KW-0129">CBS domain</keyword>
<dbReference type="EMBL" id="FLTS01000001">
    <property type="protein sequence ID" value="SBV36540.1"/>
    <property type="molecule type" value="Genomic_DNA"/>
</dbReference>
<feature type="domain" description="CBS" evidence="3">
    <location>
        <begin position="76"/>
        <end position="132"/>
    </location>
</feature>
<dbReference type="AlphaFoldDB" id="A0A1Y5Q2T2"/>
<evidence type="ECO:0000313" key="4">
    <source>
        <dbReference type="EMBL" id="SBV36540.1"/>
    </source>
</evidence>
<sequence>MQTARQLLGNKTPEIHAVTPQAAVIDAIRLMAEKGIGAVLVMEGARLAGILSERDYARKIVLRDRSSRDTPVAAIMTAEVVTVAPSATVEHCLQLVTERRIRHLPVLEGDAVVGVISIGDLVKAVIEEQRQELGQLQQYITGG</sequence>
<dbReference type="Pfam" id="PF00571">
    <property type="entry name" value="CBS"/>
    <property type="match status" value="2"/>
</dbReference>
<dbReference type="PANTHER" id="PTHR43080:SF2">
    <property type="entry name" value="CBS DOMAIN-CONTAINING PROTEIN"/>
    <property type="match status" value="1"/>
</dbReference>
<feature type="domain" description="CBS" evidence="3">
    <location>
        <begin position="11"/>
        <end position="67"/>
    </location>
</feature>